<accession>A0A0B6XXM0</accession>
<gene>
    <name evidence="1" type="primary">ORF5257</name>
</gene>
<name>A0A0B6XXM0_9EUPU</name>
<protein>
    <submittedName>
        <fullName evidence="1">Uncharacterized protein</fullName>
    </submittedName>
</protein>
<dbReference type="AlphaFoldDB" id="A0A0B6XXM0"/>
<sequence length="51" mass="5723">RSQCYYSLAILYSWLPMQAPATHCTRRYGSNPGLVITQTVYSQLANSHGDC</sequence>
<reference evidence="1" key="1">
    <citation type="submission" date="2014-12" db="EMBL/GenBank/DDBJ databases">
        <title>Insight into the proteome of Arion vulgaris.</title>
        <authorList>
            <person name="Aradska J."/>
            <person name="Bulat T."/>
            <person name="Smidak R."/>
            <person name="Sarate P."/>
            <person name="Gangsoo J."/>
            <person name="Sialana F."/>
            <person name="Bilban M."/>
            <person name="Lubec G."/>
        </authorList>
    </citation>
    <scope>NUCLEOTIDE SEQUENCE</scope>
    <source>
        <tissue evidence="1">Skin</tissue>
    </source>
</reference>
<organism evidence="1">
    <name type="scientific">Arion vulgaris</name>
    <dbReference type="NCBI Taxonomy" id="1028688"/>
    <lineage>
        <taxon>Eukaryota</taxon>
        <taxon>Metazoa</taxon>
        <taxon>Spiralia</taxon>
        <taxon>Lophotrochozoa</taxon>
        <taxon>Mollusca</taxon>
        <taxon>Gastropoda</taxon>
        <taxon>Heterobranchia</taxon>
        <taxon>Euthyneura</taxon>
        <taxon>Panpulmonata</taxon>
        <taxon>Eupulmonata</taxon>
        <taxon>Stylommatophora</taxon>
        <taxon>Helicina</taxon>
        <taxon>Arionoidea</taxon>
        <taxon>Arionidae</taxon>
        <taxon>Arion</taxon>
    </lineage>
</organism>
<proteinExistence type="predicted"/>
<dbReference type="EMBL" id="HACG01001942">
    <property type="protein sequence ID" value="CEK48807.1"/>
    <property type="molecule type" value="Transcribed_RNA"/>
</dbReference>
<evidence type="ECO:0000313" key="1">
    <source>
        <dbReference type="EMBL" id="CEK48807.1"/>
    </source>
</evidence>
<feature type="non-terminal residue" evidence="1">
    <location>
        <position position="1"/>
    </location>
</feature>